<evidence type="ECO:0008006" key="3">
    <source>
        <dbReference type="Google" id="ProtNLM"/>
    </source>
</evidence>
<comment type="caution">
    <text evidence="1">The sequence shown here is derived from an EMBL/GenBank/DDBJ whole genome shotgun (WGS) entry which is preliminary data.</text>
</comment>
<proteinExistence type="predicted"/>
<reference evidence="1 2" key="1">
    <citation type="journal article" date="2021" name="Microorganisms">
        <title>Genome Evolution of Filamentous Cyanobacterium Nostoc Species: From Facultative Symbiosis to Free Living.</title>
        <authorList>
            <person name="Huo D."/>
            <person name="Li H."/>
            <person name="Cai F."/>
            <person name="Guo X."/>
            <person name="Qiao Z."/>
            <person name="Wang W."/>
            <person name="Yu G."/>
            <person name="Li R."/>
        </authorList>
    </citation>
    <scope>NUCLEOTIDE SEQUENCE [LARGE SCALE GENOMIC DNA]</scope>
    <source>
        <strain evidence="1 2">CHAB 5714</strain>
    </source>
</reference>
<dbReference type="Proteomes" id="UP001199525">
    <property type="component" value="Unassembled WGS sequence"/>
</dbReference>
<name>A0ABS8IGP0_9NOSO</name>
<dbReference type="RefSeq" id="WP_229488970.1">
    <property type="nucleotide sequence ID" value="NZ_JAIVFQ010000075.1"/>
</dbReference>
<keyword evidence="2" id="KW-1185">Reference proteome</keyword>
<evidence type="ECO:0000313" key="1">
    <source>
        <dbReference type="EMBL" id="MCC5603372.1"/>
    </source>
</evidence>
<protein>
    <recommendedName>
        <fullName evidence="3">CopG-like ribbon-helix-helix domain-containing protein</fullName>
    </recommendedName>
</protein>
<gene>
    <name evidence="1" type="ORF">LC586_30335</name>
</gene>
<organism evidence="1 2">
    <name type="scientific">Nostoc favosum CHAB5714</name>
    <dbReference type="NCBI Taxonomy" id="2780399"/>
    <lineage>
        <taxon>Bacteria</taxon>
        <taxon>Bacillati</taxon>
        <taxon>Cyanobacteriota</taxon>
        <taxon>Cyanophyceae</taxon>
        <taxon>Nostocales</taxon>
        <taxon>Nostocaceae</taxon>
        <taxon>Nostoc</taxon>
        <taxon>Nostoc favosum</taxon>
    </lineage>
</organism>
<evidence type="ECO:0000313" key="2">
    <source>
        <dbReference type="Proteomes" id="UP001199525"/>
    </source>
</evidence>
<sequence length="85" mass="10015">MRTNKSAERIFELSQILESLMPERYMLSITLSEKAYEEFRLVATWKKIPIGTLIRQILEREHESQAFGELVKRAMADRQLNVSED</sequence>
<dbReference type="EMBL" id="JAIVFQ010000075">
    <property type="protein sequence ID" value="MCC5603372.1"/>
    <property type="molecule type" value="Genomic_DNA"/>
</dbReference>
<accession>A0ABS8IGP0</accession>